<dbReference type="GO" id="GO:0005737">
    <property type="term" value="C:cytoplasm"/>
    <property type="evidence" value="ECO:0007669"/>
    <property type="project" value="TreeGrafter"/>
</dbReference>
<proteinExistence type="inferred from homology"/>
<dbReference type="InterPro" id="IPR027417">
    <property type="entry name" value="P-loop_NTPase"/>
</dbReference>
<dbReference type="EC" id="5.6.2.4" evidence="5"/>
<evidence type="ECO:0000256" key="4">
    <source>
        <dbReference type="ARBA" id="ARBA00034617"/>
    </source>
</evidence>
<keyword evidence="2" id="KW-0238">DNA-binding</keyword>
<keyword evidence="3" id="KW-0413">Isomerase</keyword>
<organism evidence="9 10">
    <name type="scientific">Tilletia caries</name>
    <name type="common">wheat bunt fungus</name>
    <dbReference type="NCBI Taxonomy" id="13290"/>
    <lineage>
        <taxon>Eukaryota</taxon>
        <taxon>Fungi</taxon>
        <taxon>Dikarya</taxon>
        <taxon>Basidiomycota</taxon>
        <taxon>Ustilaginomycotina</taxon>
        <taxon>Exobasidiomycetes</taxon>
        <taxon>Tilletiales</taxon>
        <taxon>Tilletiaceae</taxon>
        <taxon>Tilletia</taxon>
    </lineage>
</organism>
<dbReference type="GO" id="GO:0005694">
    <property type="term" value="C:chromosome"/>
    <property type="evidence" value="ECO:0007669"/>
    <property type="project" value="TreeGrafter"/>
</dbReference>
<dbReference type="GO" id="GO:0009378">
    <property type="term" value="F:four-way junction helicase activity"/>
    <property type="evidence" value="ECO:0007669"/>
    <property type="project" value="TreeGrafter"/>
</dbReference>
<feature type="compositionally biased region" description="Polar residues" evidence="6">
    <location>
        <begin position="58"/>
        <end position="67"/>
    </location>
</feature>
<dbReference type="Proteomes" id="UP000077671">
    <property type="component" value="Unassembled WGS sequence"/>
</dbReference>
<dbReference type="Gene3D" id="3.40.50.300">
    <property type="entry name" value="P-loop containing nucleotide triphosphate hydrolases"/>
    <property type="match status" value="2"/>
</dbReference>
<reference evidence="9" key="2">
    <citation type="journal article" date="2019" name="IMA Fungus">
        <title>Genome sequencing and comparison of five Tilletia species to identify candidate genes for the detection of regulated species infecting wheat.</title>
        <authorList>
            <person name="Nguyen H.D.T."/>
            <person name="Sultana T."/>
            <person name="Kesanakurti P."/>
            <person name="Hambleton S."/>
        </authorList>
    </citation>
    <scope>NUCLEOTIDE SEQUENCE</scope>
    <source>
        <strain evidence="9">DAOMC 238032</strain>
    </source>
</reference>
<dbReference type="GO" id="GO:0000724">
    <property type="term" value="P:double-strand break repair via homologous recombination"/>
    <property type="evidence" value="ECO:0007669"/>
    <property type="project" value="TreeGrafter"/>
</dbReference>
<protein>
    <recommendedName>
        <fullName evidence="5">DNA 3'-5' helicase</fullName>
        <ecNumber evidence="5">5.6.2.4</ecNumber>
    </recommendedName>
</protein>
<dbReference type="PROSITE" id="PS51192">
    <property type="entry name" value="HELICASE_ATP_BIND_1"/>
    <property type="match status" value="1"/>
</dbReference>
<comment type="caution">
    <text evidence="9">The sequence shown here is derived from an EMBL/GenBank/DDBJ whole genome shotgun (WGS) entry which is preliminary data.</text>
</comment>
<dbReference type="GO" id="GO:0003677">
    <property type="term" value="F:DNA binding"/>
    <property type="evidence" value="ECO:0007669"/>
    <property type="project" value="UniProtKB-KW"/>
</dbReference>
<evidence type="ECO:0000259" key="7">
    <source>
        <dbReference type="PROSITE" id="PS51192"/>
    </source>
</evidence>
<dbReference type="AlphaFoldDB" id="A0A8T8SFG5"/>
<dbReference type="InterPro" id="IPR001650">
    <property type="entry name" value="Helicase_C-like"/>
</dbReference>
<feature type="domain" description="Helicase ATP-binding" evidence="7">
    <location>
        <begin position="1"/>
        <end position="183"/>
    </location>
</feature>
<evidence type="ECO:0000259" key="8">
    <source>
        <dbReference type="PROSITE" id="PS51194"/>
    </source>
</evidence>
<accession>A0A8T8SFG5</accession>
<dbReference type="PANTHER" id="PTHR13710:SF105">
    <property type="entry name" value="ATP-DEPENDENT DNA HELICASE Q1"/>
    <property type="match status" value="1"/>
</dbReference>
<gene>
    <name evidence="9" type="ORF">A4X03_0g8733</name>
</gene>
<dbReference type="PANTHER" id="PTHR13710">
    <property type="entry name" value="DNA HELICASE RECQ FAMILY MEMBER"/>
    <property type="match status" value="1"/>
</dbReference>
<evidence type="ECO:0000256" key="1">
    <source>
        <dbReference type="ARBA" id="ARBA00005446"/>
    </source>
</evidence>
<dbReference type="Pfam" id="PF00271">
    <property type="entry name" value="Helicase_C"/>
    <property type="match status" value="1"/>
</dbReference>
<dbReference type="PROSITE" id="PS51194">
    <property type="entry name" value="HELICASE_CTER"/>
    <property type="match status" value="1"/>
</dbReference>
<sequence length="288" mass="31875">MLLELAARLRPDLTFVVVSPLRSLQEEQASKFKGTTIKANILDGETLSGRREVLPDPESQSATSSSLTEEERRQSRRARLLAELKRGAFNLIFASPETLISNSPVSHALSQKSFRAKVGGIFVDEWGTQESLRTKEAFRPDFGKIRVLRHLVGARVPVLACTATLPSSTLKTAWRALDFGRPSFFACDAGTDRPNIRLEPEHIPKTIIYVRTKHEAYKAADAIKRFLDPCLASTVCSFTSLGTNALKTDVLQRFYKTSGLRILVATEAGGMGLNVADVDLIIQFRLSR</sequence>
<dbReference type="InterPro" id="IPR014001">
    <property type="entry name" value="Helicase_ATP-bd"/>
</dbReference>
<evidence type="ECO:0000256" key="2">
    <source>
        <dbReference type="ARBA" id="ARBA00023125"/>
    </source>
</evidence>
<reference evidence="9" key="1">
    <citation type="submission" date="2016-04" db="EMBL/GenBank/DDBJ databases">
        <authorList>
            <person name="Nguyen H.D."/>
            <person name="Kesanakurti P."/>
            <person name="Cullis J."/>
            <person name="Levesque C.A."/>
            <person name="Hambleton S."/>
        </authorList>
    </citation>
    <scope>NUCLEOTIDE SEQUENCE</scope>
    <source>
        <strain evidence="9">DAOMC 238032</strain>
    </source>
</reference>
<dbReference type="SUPFAM" id="SSF52540">
    <property type="entry name" value="P-loop containing nucleoside triphosphate hydrolases"/>
    <property type="match status" value="1"/>
</dbReference>
<evidence type="ECO:0000256" key="6">
    <source>
        <dbReference type="SAM" id="MobiDB-lite"/>
    </source>
</evidence>
<evidence type="ECO:0000256" key="3">
    <source>
        <dbReference type="ARBA" id="ARBA00023235"/>
    </source>
</evidence>
<feature type="domain" description="Helicase C-terminal" evidence="8">
    <location>
        <begin position="190"/>
        <end position="288"/>
    </location>
</feature>
<comment type="similarity">
    <text evidence="1">Belongs to the helicase family. RecQ subfamily.</text>
</comment>
<comment type="catalytic activity">
    <reaction evidence="4">
        <text>Couples ATP hydrolysis with the unwinding of duplex DNA by translocating in the 3'-5' direction.</text>
        <dbReference type="EC" id="5.6.2.4"/>
    </reaction>
</comment>
<evidence type="ECO:0000256" key="5">
    <source>
        <dbReference type="ARBA" id="ARBA00034808"/>
    </source>
</evidence>
<dbReference type="GO" id="GO:0043138">
    <property type="term" value="F:3'-5' DNA helicase activity"/>
    <property type="evidence" value="ECO:0007669"/>
    <property type="project" value="UniProtKB-EC"/>
</dbReference>
<feature type="region of interest" description="Disordered" evidence="6">
    <location>
        <begin position="48"/>
        <end position="72"/>
    </location>
</feature>
<feature type="non-terminal residue" evidence="9">
    <location>
        <position position="1"/>
    </location>
</feature>
<name>A0A8T8SFG5_9BASI</name>
<evidence type="ECO:0000313" key="9">
    <source>
        <dbReference type="EMBL" id="KAE8238975.1"/>
    </source>
</evidence>
<dbReference type="EMBL" id="LWDD02002846">
    <property type="protein sequence ID" value="KAE8238975.1"/>
    <property type="molecule type" value="Genomic_DNA"/>
</dbReference>
<evidence type="ECO:0000313" key="10">
    <source>
        <dbReference type="Proteomes" id="UP000077671"/>
    </source>
</evidence>